<keyword evidence="2" id="KW-0812">Transmembrane</keyword>
<feature type="transmembrane region" description="Helical" evidence="2">
    <location>
        <begin position="6"/>
        <end position="30"/>
    </location>
</feature>
<gene>
    <name evidence="3" type="ORF">UFOPK3564_01023</name>
</gene>
<feature type="compositionally biased region" description="Polar residues" evidence="1">
    <location>
        <begin position="39"/>
        <end position="49"/>
    </location>
</feature>
<dbReference type="AlphaFoldDB" id="A0A6J7GT47"/>
<evidence type="ECO:0000256" key="1">
    <source>
        <dbReference type="SAM" id="MobiDB-lite"/>
    </source>
</evidence>
<proteinExistence type="predicted"/>
<keyword evidence="2" id="KW-1133">Transmembrane helix</keyword>
<reference evidence="3" key="1">
    <citation type="submission" date="2020-05" db="EMBL/GenBank/DDBJ databases">
        <authorList>
            <person name="Chiriac C."/>
            <person name="Salcher M."/>
            <person name="Ghai R."/>
            <person name="Kavagutti S V."/>
        </authorList>
    </citation>
    <scope>NUCLEOTIDE SEQUENCE</scope>
</reference>
<sequence length="69" mass="7300">MRRPSSLQVATLTFALVLVTVVVTFVVLALRSDRLGDRQPTNTNPSLTTPRGVPPANVTAYAATAAHTP</sequence>
<name>A0A6J7GT47_9ZZZZ</name>
<evidence type="ECO:0000313" key="3">
    <source>
        <dbReference type="EMBL" id="CAB4907905.1"/>
    </source>
</evidence>
<feature type="compositionally biased region" description="Low complexity" evidence="1">
    <location>
        <begin position="54"/>
        <end position="69"/>
    </location>
</feature>
<evidence type="ECO:0000256" key="2">
    <source>
        <dbReference type="SAM" id="Phobius"/>
    </source>
</evidence>
<organism evidence="3">
    <name type="scientific">freshwater metagenome</name>
    <dbReference type="NCBI Taxonomy" id="449393"/>
    <lineage>
        <taxon>unclassified sequences</taxon>
        <taxon>metagenomes</taxon>
        <taxon>ecological metagenomes</taxon>
    </lineage>
</organism>
<protein>
    <submittedName>
        <fullName evidence="3">Unannotated protein</fullName>
    </submittedName>
</protein>
<feature type="region of interest" description="Disordered" evidence="1">
    <location>
        <begin position="34"/>
        <end position="69"/>
    </location>
</feature>
<dbReference type="EMBL" id="CAFBMK010000042">
    <property type="protein sequence ID" value="CAB4907905.1"/>
    <property type="molecule type" value="Genomic_DNA"/>
</dbReference>
<accession>A0A6J7GT47</accession>
<keyword evidence="2" id="KW-0472">Membrane</keyword>